<dbReference type="InterPro" id="IPR023996">
    <property type="entry name" value="TonB-dep_OMP_SusC/RagA"/>
</dbReference>
<evidence type="ECO:0000259" key="2">
    <source>
        <dbReference type="Pfam" id="PF00593"/>
    </source>
</evidence>
<dbReference type="InterPro" id="IPR023997">
    <property type="entry name" value="TonB-dep_OMP_SusC/RagA_CS"/>
</dbReference>
<reference evidence="4" key="1">
    <citation type="submission" date="2019-08" db="EMBL/GenBank/DDBJ databases">
        <authorList>
            <person name="Kucharzyk K."/>
            <person name="Murdoch R.W."/>
            <person name="Higgins S."/>
            <person name="Loffler F."/>
        </authorList>
    </citation>
    <scope>NUCLEOTIDE SEQUENCE</scope>
</reference>
<feature type="domain" description="TonB-dependent receptor-like beta-barrel" evidence="2">
    <location>
        <begin position="416"/>
        <end position="776"/>
    </location>
</feature>
<keyword evidence="4" id="KW-0675">Receptor</keyword>
<sequence>MKRQIVSLISLSMVLSAAVLQGQEKRDSLKEKAIEEVVLVNVGYGTQKKSVVTGAISKVTSKDFENAPNGGIGQMLQGRSAGVTIAMNSGAPGSSSTIRVRGVTTYSSGNIDPNQPLWVVDGIPIPDADIGSINQADIESIEVLKDAASAAIYGVQAAKGVVLVTTKSGKKGRISVNYNGYTSYSSPSKVLKLLNATEYAALMNEKVIAGGGSILFTDLSSLGTGTDWQKLVFNNNAFGMNHELSLSGKSEKSTFYSSFGIQQQDGIVATDISKYNKITARVNSSHKFLNDIFTFGENVFYSHVKNVGIGNTNNEFGGVLADAIMMDPLTPVIEYDPIKANQYPYTTPNIIRDANGNPYGISGMQQTEIVNPMAYIQTRLGNYGWSDVLVGNTYLQAEPIKGLKIKTTLGAKKAFWGDYSFTPLYYLSTQTNNIKRNNLYRSNGQGLDWNVENTLMYDKVLGEHSFSLLLGQGAYVIGAGNFSSATYFNLSSNNWYEVSFNALGNSTDPLDRTGNTYNFDPIKRTSLFARLNYNYKEKYLLTGIIRRDGSSLFGPNKKYGDFPSISLGWVVSKEDFWPSNDFVNTFKVRAGYGVNGNDGSLKVGQYISLMSGNGYNYYIGYNASGTQIGTAPATISNPDLHWETTAQSNIGFDAKLFNNFNLTAEYYKKETKDILMQVPIPGYVGVTDQPWSNVGDMTNQGFEVELSYKKTFGDVNFNASGNFATLKNEVTNLNGIPYIPQGSFQSMVPNYPAMLKEGYSYGSFFGYQTAGIFQNWAEVNAYKSSAGALIQPNAQPGDFRWVDVNGDGAIDSNDRTYLGNSLPKVTYGLSLNFDYKGFDLSAMLQGVAGNKIFQGLRRLDVSRANYQTVALTRWTGEGTSNDFPRLTTDDANGNFTNMSDFYLQDGDYLRLKVLSLGYSLPKSIVQSIHAEKVRIYVTGNNLVTFTNYTGYDPEIGGSVFGIDKGYYPQPRTFLFGLNLQF</sequence>
<evidence type="ECO:0000313" key="4">
    <source>
        <dbReference type="EMBL" id="MPL56573.1"/>
    </source>
</evidence>
<dbReference type="GO" id="GO:0015344">
    <property type="term" value="F:siderophore uptake transmembrane transporter activity"/>
    <property type="evidence" value="ECO:0007669"/>
    <property type="project" value="TreeGrafter"/>
</dbReference>
<evidence type="ECO:0000256" key="1">
    <source>
        <dbReference type="ARBA" id="ARBA00022729"/>
    </source>
</evidence>
<evidence type="ECO:0000259" key="3">
    <source>
        <dbReference type="Pfam" id="PF07715"/>
    </source>
</evidence>
<dbReference type="AlphaFoldDB" id="A0A644SPL4"/>
<dbReference type="Pfam" id="PF00593">
    <property type="entry name" value="TonB_dep_Rec_b-barrel"/>
    <property type="match status" value="1"/>
</dbReference>
<dbReference type="Gene3D" id="2.170.130.10">
    <property type="entry name" value="TonB-dependent receptor, plug domain"/>
    <property type="match status" value="1"/>
</dbReference>
<keyword evidence="1" id="KW-0732">Signal</keyword>
<dbReference type="GO" id="GO:0044718">
    <property type="term" value="P:siderophore transmembrane transport"/>
    <property type="evidence" value="ECO:0007669"/>
    <property type="project" value="TreeGrafter"/>
</dbReference>
<organism evidence="4">
    <name type="scientific">bioreactor metagenome</name>
    <dbReference type="NCBI Taxonomy" id="1076179"/>
    <lineage>
        <taxon>unclassified sequences</taxon>
        <taxon>metagenomes</taxon>
        <taxon>ecological metagenomes</taxon>
    </lineage>
</organism>
<dbReference type="InterPro" id="IPR039426">
    <property type="entry name" value="TonB-dep_rcpt-like"/>
</dbReference>
<dbReference type="NCBIfam" id="TIGR04057">
    <property type="entry name" value="SusC_RagA_signa"/>
    <property type="match status" value="1"/>
</dbReference>
<accession>A0A644SPL4</accession>
<dbReference type="Pfam" id="PF07715">
    <property type="entry name" value="Plug"/>
    <property type="match status" value="1"/>
</dbReference>
<dbReference type="NCBIfam" id="TIGR04056">
    <property type="entry name" value="OMP_RagA_SusC"/>
    <property type="match status" value="1"/>
</dbReference>
<name>A0A644SPL4_9ZZZZ</name>
<dbReference type="SUPFAM" id="SSF56935">
    <property type="entry name" value="Porins"/>
    <property type="match status" value="1"/>
</dbReference>
<dbReference type="EMBL" id="VSSQ01000003">
    <property type="protein sequence ID" value="MPL56573.1"/>
    <property type="molecule type" value="Genomic_DNA"/>
</dbReference>
<dbReference type="PANTHER" id="PTHR30069:SF29">
    <property type="entry name" value="HEMOGLOBIN AND HEMOGLOBIN-HAPTOGLOBIN-BINDING PROTEIN 1-RELATED"/>
    <property type="match status" value="1"/>
</dbReference>
<comment type="caution">
    <text evidence="4">The sequence shown here is derived from an EMBL/GenBank/DDBJ whole genome shotgun (WGS) entry which is preliminary data.</text>
</comment>
<gene>
    <name evidence="4" type="primary">susC_6</name>
    <name evidence="4" type="ORF">SDC9_02059</name>
</gene>
<dbReference type="InterPro" id="IPR012910">
    <property type="entry name" value="Plug_dom"/>
</dbReference>
<dbReference type="InterPro" id="IPR000531">
    <property type="entry name" value="Beta-barrel_TonB"/>
</dbReference>
<protein>
    <submittedName>
        <fullName evidence="4">TonB-dependent receptor SusC</fullName>
    </submittedName>
</protein>
<dbReference type="PROSITE" id="PS52016">
    <property type="entry name" value="TONB_DEPENDENT_REC_3"/>
    <property type="match status" value="1"/>
</dbReference>
<feature type="domain" description="TonB-dependent receptor plug" evidence="3">
    <location>
        <begin position="50"/>
        <end position="161"/>
    </location>
</feature>
<proteinExistence type="predicted"/>
<dbReference type="InterPro" id="IPR037066">
    <property type="entry name" value="Plug_dom_sf"/>
</dbReference>
<dbReference type="PANTHER" id="PTHR30069">
    <property type="entry name" value="TONB-DEPENDENT OUTER MEMBRANE RECEPTOR"/>
    <property type="match status" value="1"/>
</dbReference>